<evidence type="ECO:0000313" key="1">
    <source>
        <dbReference type="EMBL" id="PND30979.1"/>
    </source>
</evidence>
<name>A0A2N8KC06_9BURK</name>
<proteinExistence type="predicted"/>
<sequence>MKQRKRPADIYLRFLHLADALRGLPSLPTLDPVEERILTLVARASQEERRLSVRDVMAVDSIGSPATLHARLKSMREKGWVQLVDTEDARRKQVELSQAALKHFDRLSECLVEAARKP</sequence>
<dbReference type="Proteomes" id="UP000235994">
    <property type="component" value="Unassembled WGS sequence"/>
</dbReference>
<organism evidence="1 2">
    <name type="scientific">Achromobacter pulmonis</name>
    <dbReference type="NCBI Taxonomy" id="1389932"/>
    <lineage>
        <taxon>Bacteria</taxon>
        <taxon>Pseudomonadati</taxon>
        <taxon>Pseudomonadota</taxon>
        <taxon>Betaproteobacteria</taxon>
        <taxon>Burkholderiales</taxon>
        <taxon>Alcaligenaceae</taxon>
        <taxon>Achromobacter</taxon>
    </lineage>
</organism>
<dbReference type="InterPro" id="IPR036390">
    <property type="entry name" value="WH_DNA-bd_sf"/>
</dbReference>
<dbReference type="InterPro" id="IPR036388">
    <property type="entry name" value="WH-like_DNA-bd_sf"/>
</dbReference>
<dbReference type="RefSeq" id="WP_102774982.1">
    <property type="nucleotide sequence ID" value="NZ_POQS01000007.1"/>
</dbReference>
<gene>
    <name evidence="1" type="ORF">C1I89_24180</name>
</gene>
<dbReference type="AlphaFoldDB" id="A0A2N8KC06"/>
<reference evidence="1 2" key="1">
    <citation type="submission" date="2018-01" db="EMBL/GenBank/DDBJ databases">
        <title>The draft genome of an aniline degradation strain ANB-1.</title>
        <authorList>
            <person name="Zhang L."/>
            <person name="Jiang J."/>
        </authorList>
    </citation>
    <scope>NUCLEOTIDE SEQUENCE [LARGE SCALE GENOMIC DNA]</scope>
    <source>
        <strain evidence="1 2">ANB-1</strain>
    </source>
</reference>
<dbReference type="Gene3D" id="1.10.10.10">
    <property type="entry name" value="Winged helix-like DNA-binding domain superfamily/Winged helix DNA-binding domain"/>
    <property type="match status" value="1"/>
</dbReference>
<protein>
    <submittedName>
        <fullName evidence="1">MarR family transcriptional regulator</fullName>
    </submittedName>
</protein>
<dbReference type="SUPFAM" id="SSF46785">
    <property type="entry name" value="Winged helix' DNA-binding domain"/>
    <property type="match status" value="1"/>
</dbReference>
<comment type="caution">
    <text evidence="1">The sequence shown here is derived from an EMBL/GenBank/DDBJ whole genome shotgun (WGS) entry which is preliminary data.</text>
</comment>
<dbReference type="EMBL" id="POQS01000007">
    <property type="protein sequence ID" value="PND30979.1"/>
    <property type="molecule type" value="Genomic_DNA"/>
</dbReference>
<accession>A0A2N8KC06</accession>
<evidence type="ECO:0000313" key="2">
    <source>
        <dbReference type="Proteomes" id="UP000235994"/>
    </source>
</evidence>
<keyword evidence="2" id="KW-1185">Reference proteome</keyword>